<dbReference type="InterPro" id="IPR036938">
    <property type="entry name" value="PAP2/HPO_sf"/>
</dbReference>
<feature type="transmembrane region" description="Helical" evidence="4">
    <location>
        <begin position="78"/>
        <end position="98"/>
    </location>
</feature>
<evidence type="ECO:0000256" key="2">
    <source>
        <dbReference type="ARBA" id="ARBA00032707"/>
    </source>
</evidence>
<dbReference type="Proteomes" id="UP000296034">
    <property type="component" value="Unassembled WGS sequence"/>
</dbReference>
<name>A0A2P5SYT7_9GAMM</name>
<accession>A0A2P5SYT7</accession>
<feature type="domain" description="Phosphatidic acid phosphatase type 2/haloperoxidase" evidence="5">
    <location>
        <begin position="81"/>
        <end position="229"/>
    </location>
</feature>
<dbReference type="Gene3D" id="1.20.144.10">
    <property type="entry name" value="Phosphatidic acid phosphatase type 2/haloperoxidase"/>
    <property type="match status" value="1"/>
</dbReference>
<organism evidence="6 7">
    <name type="scientific">Candidatus Pantoea edessiphila</name>
    <dbReference type="NCBI Taxonomy" id="2044610"/>
    <lineage>
        <taxon>Bacteria</taxon>
        <taxon>Pseudomonadati</taxon>
        <taxon>Pseudomonadota</taxon>
        <taxon>Gammaproteobacteria</taxon>
        <taxon>Enterobacterales</taxon>
        <taxon>Erwiniaceae</taxon>
        <taxon>Pantoea</taxon>
    </lineage>
</organism>
<dbReference type="EMBL" id="PDKS01000001">
    <property type="protein sequence ID" value="PPI87463.1"/>
    <property type="molecule type" value="Genomic_DNA"/>
</dbReference>
<feature type="transmembrane region" description="Helical" evidence="4">
    <location>
        <begin position="159"/>
        <end position="181"/>
    </location>
</feature>
<dbReference type="CDD" id="cd01610">
    <property type="entry name" value="PAP2_like"/>
    <property type="match status" value="1"/>
</dbReference>
<dbReference type="GO" id="GO:0005886">
    <property type="term" value="C:plasma membrane"/>
    <property type="evidence" value="ECO:0007669"/>
    <property type="project" value="TreeGrafter"/>
</dbReference>
<dbReference type="Pfam" id="PF01569">
    <property type="entry name" value="PAP2"/>
    <property type="match status" value="1"/>
</dbReference>
<dbReference type="PROSITE" id="PS51257">
    <property type="entry name" value="PROKAR_LIPOPROTEIN"/>
    <property type="match status" value="1"/>
</dbReference>
<reference evidence="6 7" key="1">
    <citation type="journal article" date="2018" name="Genome Biol. Evol.">
        <title>Cladogenesis and Genomic Streamlining in Extracellular Endosymbionts of Tropical Stink Bugs.</title>
        <authorList>
            <person name="Otero-Bravo A."/>
            <person name="Goffredi S."/>
            <person name="Sabree Z.L."/>
        </authorList>
    </citation>
    <scope>NUCLEOTIDE SEQUENCE [LARGE SCALE GENOMIC DNA]</scope>
    <source>
        <strain evidence="6 7">SoET</strain>
    </source>
</reference>
<dbReference type="RefSeq" id="WP_136131460.1">
    <property type="nucleotide sequence ID" value="NZ_PDKS01000001.1"/>
</dbReference>
<feature type="transmembrane region" description="Helical" evidence="4">
    <location>
        <begin position="52"/>
        <end position="71"/>
    </location>
</feature>
<evidence type="ECO:0000256" key="3">
    <source>
        <dbReference type="ARBA" id="ARBA00047594"/>
    </source>
</evidence>
<feature type="transmembrane region" description="Helical" evidence="4">
    <location>
        <begin position="12"/>
        <end position="32"/>
    </location>
</feature>
<sequence length="242" mass="28841">MFKIIRHTAIAISLVLTIPLIFWLLGCYWDPYTTTDLKLKLIFILMQTATNPWVILTHIMLNCCIFGCLYFNKTKITVQLFLILNIVIITGQPIKYFIKNKTQEPRPYIIWLKHKYGLNINKYYQLTNKERKITIANLIDHDQNVPSWLKQHWIKETSFAFPSGHTIFTNSWMFLIIYLLWPYRYYKTIIIVSVWSYIITLSRLLFGMHWIQDIIASIILSWILVTIAIILIDYFSLVKINR</sequence>
<keyword evidence="4" id="KW-0812">Transmembrane</keyword>
<gene>
    <name evidence="6" type="ORF">CRV11_00815</name>
</gene>
<dbReference type="PANTHER" id="PTHR14969:SF54">
    <property type="entry name" value="PHOSPHATIDYLGLYCEROPHOSPHATASE B"/>
    <property type="match status" value="1"/>
</dbReference>
<dbReference type="PANTHER" id="PTHR14969">
    <property type="entry name" value="SPHINGOSINE-1-PHOSPHATE PHOSPHOHYDROLASE"/>
    <property type="match status" value="1"/>
</dbReference>
<dbReference type="GO" id="GO:0050380">
    <property type="term" value="F:undecaprenyl-diphosphatase activity"/>
    <property type="evidence" value="ECO:0007669"/>
    <property type="project" value="UniProtKB-EC"/>
</dbReference>
<protein>
    <recommendedName>
        <fullName evidence="1">undecaprenyl-diphosphate phosphatase</fullName>
        <ecNumber evidence="1">3.6.1.27</ecNumber>
    </recommendedName>
    <alternativeName>
        <fullName evidence="2">Undecaprenyl pyrophosphate phosphatase</fullName>
    </alternativeName>
</protein>
<feature type="transmembrane region" description="Helical" evidence="4">
    <location>
        <begin position="188"/>
        <end position="208"/>
    </location>
</feature>
<evidence type="ECO:0000313" key="7">
    <source>
        <dbReference type="Proteomes" id="UP000296034"/>
    </source>
</evidence>
<keyword evidence="4" id="KW-1133">Transmembrane helix</keyword>
<evidence type="ECO:0000313" key="6">
    <source>
        <dbReference type="EMBL" id="PPI87463.1"/>
    </source>
</evidence>
<evidence type="ECO:0000256" key="4">
    <source>
        <dbReference type="SAM" id="Phobius"/>
    </source>
</evidence>
<comment type="catalytic activity">
    <reaction evidence="3">
        <text>di-trans,octa-cis-undecaprenyl diphosphate + H2O = di-trans,octa-cis-undecaprenyl phosphate + phosphate + H(+)</text>
        <dbReference type="Rhea" id="RHEA:28094"/>
        <dbReference type="ChEBI" id="CHEBI:15377"/>
        <dbReference type="ChEBI" id="CHEBI:15378"/>
        <dbReference type="ChEBI" id="CHEBI:43474"/>
        <dbReference type="ChEBI" id="CHEBI:58405"/>
        <dbReference type="ChEBI" id="CHEBI:60392"/>
        <dbReference type="EC" id="3.6.1.27"/>
    </reaction>
</comment>
<dbReference type="InterPro" id="IPR000326">
    <property type="entry name" value="PAP2/HPO"/>
</dbReference>
<evidence type="ECO:0000259" key="5">
    <source>
        <dbReference type="SMART" id="SM00014"/>
    </source>
</evidence>
<dbReference type="EC" id="3.6.1.27" evidence="1"/>
<dbReference type="SUPFAM" id="SSF48317">
    <property type="entry name" value="Acid phosphatase/Vanadium-dependent haloperoxidase"/>
    <property type="match status" value="1"/>
</dbReference>
<keyword evidence="4" id="KW-0472">Membrane</keyword>
<proteinExistence type="predicted"/>
<feature type="transmembrane region" description="Helical" evidence="4">
    <location>
        <begin position="214"/>
        <end position="237"/>
    </location>
</feature>
<dbReference type="OrthoDB" id="5586741at2"/>
<dbReference type="SMART" id="SM00014">
    <property type="entry name" value="acidPPc"/>
    <property type="match status" value="1"/>
</dbReference>
<dbReference type="AlphaFoldDB" id="A0A2P5SYT7"/>
<evidence type="ECO:0000256" key="1">
    <source>
        <dbReference type="ARBA" id="ARBA00012374"/>
    </source>
</evidence>
<comment type="caution">
    <text evidence="6">The sequence shown here is derived from an EMBL/GenBank/DDBJ whole genome shotgun (WGS) entry which is preliminary data.</text>
</comment>